<dbReference type="InterPro" id="IPR016181">
    <property type="entry name" value="Acyl_CoA_acyltransferase"/>
</dbReference>
<keyword evidence="7" id="KW-1133">Transmembrane helix</keyword>
<evidence type="ECO:0000256" key="3">
    <source>
        <dbReference type="ARBA" id="ARBA00022960"/>
    </source>
</evidence>
<dbReference type="AlphaFoldDB" id="A0A0G1GHF8"/>
<dbReference type="InterPro" id="IPR003447">
    <property type="entry name" value="FEMABX"/>
</dbReference>
<dbReference type="PANTHER" id="PTHR36174:SF1">
    <property type="entry name" value="LIPID II:GLYCINE GLYCYLTRANSFERASE"/>
    <property type="match status" value="1"/>
</dbReference>
<dbReference type="InterPro" id="IPR050644">
    <property type="entry name" value="PG_Glycine_Bridge_Synth"/>
</dbReference>
<dbReference type="GO" id="GO:0071555">
    <property type="term" value="P:cell wall organization"/>
    <property type="evidence" value="ECO:0007669"/>
    <property type="project" value="UniProtKB-KW"/>
</dbReference>
<keyword evidence="4" id="KW-0573">Peptidoglycan synthesis</keyword>
<dbReference type="STRING" id="1618443.UV73_C0003G0165"/>
<dbReference type="PROSITE" id="PS51191">
    <property type="entry name" value="FEMABX"/>
    <property type="match status" value="1"/>
</dbReference>
<keyword evidence="7" id="KW-0812">Transmembrane</keyword>
<dbReference type="SUPFAM" id="SSF55729">
    <property type="entry name" value="Acyl-CoA N-acyltransferases (Nat)"/>
    <property type="match status" value="2"/>
</dbReference>
<dbReference type="GO" id="GO:0016755">
    <property type="term" value="F:aminoacyltransferase activity"/>
    <property type="evidence" value="ECO:0007669"/>
    <property type="project" value="InterPro"/>
</dbReference>
<protein>
    <submittedName>
        <fullName evidence="8">FemAB</fullName>
    </submittedName>
</protein>
<evidence type="ECO:0000256" key="6">
    <source>
        <dbReference type="ARBA" id="ARBA00023316"/>
    </source>
</evidence>
<dbReference type="GO" id="GO:0008360">
    <property type="term" value="P:regulation of cell shape"/>
    <property type="evidence" value="ECO:0007669"/>
    <property type="project" value="UniProtKB-KW"/>
</dbReference>
<evidence type="ECO:0000256" key="7">
    <source>
        <dbReference type="SAM" id="Phobius"/>
    </source>
</evidence>
<comment type="caution">
    <text evidence="8">The sequence shown here is derived from an EMBL/GenBank/DDBJ whole genome shotgun (WGS) entry which is preliminary data.</text>
</comment>
<name>A0A0G1GHF8_9BACT</name>
<accession>A0A0G1GHF8</accession>
<organism evidence="8 9">
    <name type="scientific">Candidatus Gottesmanbacteria bacterium GW2011_GWA2_43_14</name>
    <dbReference type="NCBI Taxonomy" id="1618443"/>
    <lineage>
        <taxon>Bacteria</taxon>
        <taxon>Candidatus Gottesmaniibacteriota</taxon>
    </lineage>
</organism>
<gene>
    <name evidence="8" type="ORF">UV73_C0003G0165</name>
</gene>
<keyword evidence="3" id="KW-0133">Cell shape</keyword>
<comment type="similarity">
    <text evidence="1">Belongs to the FemABX family.</text>
</comment>
<dbReference type="Pfam" id="PF02388">
    <property type="entry name" value="FemAB"/>
    <property type="match status" value="2"/>
</dbReference>
<keyword evidence="2" id="KW-0808">Transferase</keyword>
<evidence type="ECO:0000313" key="8">
    <source>
        <dbReference type="EMBL" id="KKS98223.1"/>
    </source>
</evidence>
<keyword evidence="5" id="KW-0012">Acyltransferase</keyword>
<evidence type="ECO:0000256" key="1">
    <source>
        <dbReference type="ARBA" id="ARBA00009943"/>
    </source>
</evidence>
<keyword evidence="6" id="KW-0961">Cell wall biogenesis/degradation</keyword>
<dbReference type="Proteomes" id="UP000034894">
    <property type="component" value="Unassembled WGS sequence"/>
</dbReference>
<proteinExistence type="inferred from homology"/>
<evidence type="ECO:0000256" key="4">
    <source>
        <dbReference type="ARBA" id="ARBA00022984"/>
    </source>
</evidence>
<evidence type="ECO:0000256" key="2">
    <source>
        <dbReference type="ARBA" id="ARBA00022679"/>
    </source>
</evidence>
<evidence type="ECO:0000313" key="9">
    <source>
        <dbReference type="Proteomes" id="UP000034894"/>
    </source>
</evidence>
<feature type="transmembrane region" description="Helical" evidence="7">
    <location>
        <begin position="223"/>
        <end position="240"/>
    </location>
</feature>
<keyword evidence="7" id="KW-0472">Membrane</keyword>
<dbReference type="EMBL" id="LCFP01000003">
    <property type="protein sequence ID" value="KKS98223.1"/>
    <property type="molecule type" value="Genomic_DNA"/>
</dbReference>
<reference evidence="8 9" key="1">
    <citation type="journal article" date="2015" name="Nature">
        <title>rRNA introns, odd ribosomes, and small enigmatic genomes across a large radiation of phyla.</title>
        <authorList>
            <person name="Brown C.T."/>
            <person name="Hug L.A."/>
            <person name="Thomas B.C."/>
            <person name="Sharon I."/>
            <person name="Castelle C.J."/>
            <person name="Singh A."/>
            <person name="Wilkins M.J."/>
            <person name="Williams K.H."/>
            <person name="Banfield J.F."/>
        </authorList>
    </citation>
    <scope>NUCLEOTIDE SEQUENCE [LARGE SCALE GENOMIC DNA]</scope>
</reference>
<evidence type="ECO:0000256" key="5">
    <source>
        <dbReference type="ARBA" id="ARBA00023315"/>
    </source>
</evidence>
<dbReference type="Gene3D" id="3.40.630.30">
    <property type="match status" value="2"/>
</dbReference>
<dbReference type="PANTHER" id="PTHR36174">
    <property type="entry name" value="LIPID II:GLYCINE GLYCYLTRANSFERASE"/>
    <property type="match status" value="1"/>
</dbReference>
<dbReference type="GO" id="GO:0009252">
    <property type="term" value="P:peptidoglycan biosynthetic process"/>
    <property type="evidence" value="ECO:0007669"/>
    <property type="project" value="UniProtKB-KW"/>
</dbReference>
<sequence length="339" mass="39277">MIRIVEKNERVAFNKVAGHPLQSWEWGEFRLKTGIDVVRLGRYVKDKLTETALVTFHPVPFTSYSIGYFPKGKIPSGELIRKLTELGDQKNAILIKLEPDIEKKDFHAGVDVVKHLLPSPHPLFTRYTFRLDLTASEDLLLSAMHPKTRYNIRLSQKKGIRIIEDNSPEAFETYLQLLKETTIRQKFFAHTEKYHRLMWETMHPTGIARLLLAKHGGGEDEKVLVAWIVFLFNGVLYYPYGASSLQLRQFMPSNLMMWEVIRYGKKHGANLFDMWGALDPDPDPKDPWYGFHKFKEGYGAKLTEFAGSFDLTAKPLTYRLFNGLQQLREIYLKLKASLR</sequence>